<name>A0A6G4A176_9BACL</name>
<reference evidence="2" key="1">
    <citation type="submission" date="2020-02" db="EMBL/GenBank/DDBJ databases">
        <authorList>
            <person name="Shen X.-R."/>
            <person name="Zhang Y.-X."/>
        </authorList>
    </citation>
    <scope>NUCLEOTIDE SEQUENCE</scope>
    <source>
        <strain evidence="2">SYP-B3998</strain>
    </source>
</reference>
<comment type="caution">
    <text evidence="2">The sequence shown here is derived from an EMBL/GenBank/DDBJ whole genome shotgun (WGS) entry which is preliminary data.</text>
</comment>
<dbReference type="Pfam" id="PF20753">
    <property type="entry name" value="DUF6558_C"/>
    <property type="match status" value="1"/>
</dbReference>
<dbReference type="InterPro" id="IPR048276">
    <property type="entry name" value="Phage_tail-like_C"/>
</dbReference>
<gene>
    <name evidence="2" type="ORF">GK047_19670</name>
</gene>
<dbReference type="Gene3D" id="2.40.30.200">
    <property type="match status" value="1"/>
</dbReference>
<proteinExistence type="predicted"/>
<accession>A0A6G4A176</accession>
<evidence type="ECO:0000313" key="2">
    <source>
        <dbReference type="EMBL" id="NEW08223.1"/>
    </source>
</evidence>
<feature type="domain" description="Phage tail-like C-terminal" evidence="1">
    <location>
        <begin position="137"/>
        <end position="255"/>
    </location>
</feature>
<dbReference type="AlphaFoldDB" id="A0A6G4A176"/>
<organism evidence="2">
    <name type="scientific">Paenibacillus sp. SYP-B3998</name>
    <dbReference type="NCBI Taxonomy" id="2678564"/>
    <lineage>
        <taxon>Bacteria</taxon>
        <taxon>Bacillati</taxon>
        <taxon>Bacillota</taxon>
        <taxon>Bacilli</taxon>
        <taxon>Bacillales</taxon>
        <taxon>Paenibacillaceae</taxon>
        <taxon>Paenibacillus</taxon>
    </lineage>
</organism>
<protein>
    <recommendedName>
        <fullName evidence="1">Phage tail-like C-terminal domain-containing protein</fullName>
    </recommendedName>
</protein>
<sequence>MTIGSSMYFIFNGVTSESMGIYNVNMESGMQKEPFSANRTIKEQKIRGNDKPYFQEIELQPLVLTVCFAFEDRWDSNKIREVARWLLSPKYYVPLIFMEDDDVSKIYYCLCVDSPELIHNGLSQGYINLKFRCVDAYAYTHYYNKTIDLSANPSTGTIYSFENLGDEVCKPIIHINKIGDGRVSFINLSDGGTEFAIHNLLNKEIIVVDSEAEIIESNIPLTNRYKDIEGDFVGLRAWSISNLLIKGTCELKFTYQFKRLQ</sequence>
<evidence type="ECO:0000259" key="1">
    <source>
        <dbReference type="Pfam" id="PF20753"/>
    </source>
</evidence>
<dbReference type="EMBL" id="JAAIKC010000008">
    <property type="protein sequence ID" value="NEW08223.1"/>
    <property type="molecule type" value="Genomic_DNA"/>
</dbReference>
<dbReference type="RefSeq" id="WP_163950628.1">
    <property type="nucleotide sequence ID" value="NZ_JAAIKC010000008.1"/>
</dbReference>